<dbReference type="Gene3D" id="3.40.50.2000">
    <property type="entry name" value="Glycogen Phosphorylase B"/>
    <property type="match status" value="2"/>
</dbReference>
<dbReference type="PANTHER" id="PTHR46401">
    <property type="entry name" value="GLYCOSYLTRANSFERASE WBBK-RELATED"/>
    <property type="match status" value="1"/>
</dbReference>
<dbReference type="RefSeq" id="WP_109891053.1">
    <property type="nucleotide sequence ID" value="NZ_CP029550.1"/>
</dbReference>
<dbReference type="KEGG" id="mets:DK389_16065"/>
<reference evidence="3" key="1">
    <citation type="submission" date="2018-05" db="EMBL/GenBank/DDBJ databases">
        <title>Complete Genome Sequence of Methylobacterium sp. 17SD2-17.</title>
        <authorList>
            <person name="Srinivasan S."/>
        </authorList>
    </citation>
    <scope>NUCLEOTIDE SEQUENCE [LARGE SCALE GENOMIC DNA]</scope>
    <source>
        <strain evidence="3">17SD2-17</strain>
    </source>
</reference>
<protein>
    <recommendedName>
        <fullName evidence="1">Glycosyl transferase family 1 domain-containing protein</fullName>
    </recommendedName>
</protein>
<dbReference type="OrthoDB" id="9801609at2"/>
<dbReference type="EMBL" id="CP029550">
    <property type="protein sequence ID" value="AWN41747.1"/>
    <property type="molecule type" value="Genomic_DNA"/>
</dbReference>
<dbReference type="PANTHER" id="PTHR46401:SF8">
    <property type="entry name" value="BLL6006 PROTEIN"/>
    <property type="match status" value="1"/>
</dbReference>
<dbReference type="Pfam" id="PF00534">
    <property type="entry name" value="Glycos_transf_1"/>
    <property type="match status" value="1"/>
</dbReference>
<proteinExistence type="predicted"/>
<dbReference type="SUPFAM" id="SSF53756">
    <property type="entry name" value="UDP-Glycosyltransferase/glycogen phosphorylase"/>
    <property type="match status" value="1"/>
</dbReference>
<evidence type="ECO:0000259" key="1">
    <source>
        <dbReference type="Pfam" id="PF00534"/>
    </source>
</evidence>
<dbReference type="InterPro" id="IPR001296">
    <property type="entry name" value="Glyco_trans_1"/>
</dbReference>
<dbReference type="CDD" id="cd03809">
    <property type="entry name" value="GT4_MtfB-like"/>
    <property type="match status" value="1"/>
</dbReference>
<evidence type="ECO:0000313" key="3">
    <source>
        <dbReference type="Proteomes" id="UP000245926"/>
    </source>
</evidence>
<keyword evidence="3" id="KW-1185">Reference proteome</keyword>
<accession>A0A2U8W6P2</accession>
<feature type="domain" description="Glycosyl transferase family 1" evidence="1">
    <location>
        <begin position="197"/>
        <end position="348"/>
    </location>
</feature>
<organism evidence="2 3">
    <name type="scientific">Methylobacterium durans</name>
    <dbReference type="NCBI Taxonomy" id="2202825"/>
    <lineage>
        <taxon>Bacteria</taxon>
        <taxon>Pseudomonadati</taxon>
        <taxon>Pseudomonadota</taxon>
        <taxon>Alphaproteobacteria</taxon>
        <taxon>Hyphomicrobiales</taxon>
        <taxon>Methylobacteriaceae</taxon>
        <taxon>Methylobacterium</taxon>
    </lineage>
</organism>
<name>A0A2U8W6P2_9HYPH</name>
<dbReference type="Proteomes" id="UP000245926">
    <property type="component" value="Chromosome"/>
</dbReference>
<sequence length="380" mass="43457">MDTLEAGDVTIYYEISPILLSQWTGIPAVAAAYAQEICSIGSDRFQFFFDDVIIPRDAIAETLTRRTGSFLSRALEFRRAQFSPLDVFSREGINVGLYPSVKHEPGIFDKEISFVHDLSTHITPFYHTIHNIKYHLEYLAEEIRTNDLTLAVSRSTLDDIKYYFGTEEDRLGVVYNAVSWPEEFAVKFMAELGSAYVEPYILILGTREPRKNHQIIFDMLTRWPELLEKYRFVFTGRSGWLEDQLSVPSTVMRGFESGRIIYTGFVDEYTKYKLLRLAYFSIYGSMFEGFGLPIIESMSVGTPCIASFSSSHPEVGGRAALYFDPLSAESLFERVEFLGRLSDEDARALSEASVEESRKFTWKSSFQELCYQIGKVLVFD</sequence>
<gene>
    <name evidence="2" type="ORF">DK389_16065</name>
</gene>
<evidence type="ECO:0000313" key="2">
    <source>
        <dbReference type="EMBL" id="AWN41747.1"/>
    </source>
</evidence>
<dbReference type="GO" id="GO:0016757">
    <property type="term" value="F:glycosyltransferase activity"/>
    <property type="evidence" value="ECO:0007669"/>
    <property type="project" value="InterPro"/>
</dbReference>
<dbReference type="AlphaFoldDB" id="A0A2U8W6P2"/>